<evidence type="ECO:0000256" key="1">
    <source>
        <dbReference type="ARBA" id="ARBA00004123"/>
    </source>
</evidence>
<protein>
    <recommendedName>
        <fullName evidence="9">Transcription factor Pcc1</fullName>
    </recommendedName>
</protein>
<sequence length="136" mass="15397">MKMDNALGKKKYDLTAATAHTGPLEVSHRGRRRKKTRVRLSLPTNCIQLTRMSFGHSLHLEIPFPTPRLASIAQKTLSVDKELKVDQVKRILTANGDKLIVDFECTSVKMLRVSATSFFEMLTMVTSTMEQFDVDE</sequence>
<evidence type="ECO:0000313" key="7">
    <source>
        <dbReference type="EMBL" id="KAI8583094.1"/>
    </source>
</evidence>
<organism evidence="7 8">
    <name type="scientific">Umbelopsis ramanniana AG</name>
    <dbReference type="NCBI Taxonomy" id="1314678"/>
    <lineage>
        <taxon>Eukaryota</taxon>
        <taxon>Fungi</taxon>
        <taxon>Fungi incertae sedis</taxon>
        <taxon>Mucoromycota</taxon>
        <taxon>Mucoromycotina</taxon>
        <taxon>Umbelopsidomycetes</taxon>
        <taxon>Umbelopsidales</taxon>
        <taxon>Umbelopsidaceae</taxon>
        <taxon>Umbelopsis</taxon>
    </lineage>
</organism>
<evidence type="ECO:0000313" key="8">
    <source>
        <dbReference type="Proteomes" id="UP001206595"/>
    </source>
</evidence>
<dbReference type="Proteomes" id="UP001206595">
    <property type="component" value="Unassembled WGS sequence"/>
</dbReference>
<evidence type="ECO:0000256" key="2">
    <source>
        <dbReference type="ARBA" id="ARBA00004496"/>
    </source>
</evidence>
<dbReference type="GeneID" id="75911524"/>
<dbReference type="EMBL" id="MU620897">
    <property type="protein sequence ID" value="KAI8583094.1"/>
    <property type="molecule type" value="Genomic_DNA"/>
</dbReference>
<name>A0AAD5HHH6_UMBRA</name>
<accession>A0AAD5HHH6</accession>
<comment type="subcellular location">
    <subcellularLocation>
        <location evidence="2">Cytoplasm</location>
    </subcellularLocation>
    <subcellularLocation>
        <location evidence="1">Nucleus</location>
    </subcellularLocation>
</comment>
<dbReference type="Pfam" id="PF09341">
    <property type="entry name" value="Pcc1"/>
    <property type="match status" value="1"/>
</dbReference>
<keyword evidence="8" id="KW-1185">Reference proteome</keyword>
<proteinExistence type="inferred from homology"/>
<dbReference type="RefSeq" id="XP_051448098.1">
    <property type="nucleotide sequence ID" value="XM_051586176.1"/>
</dbReference>
<dbReference type="AlphaFoldDB" id="A0AAD5HHH6"/>
<evidence type="ECO:0008006" key="9">
    <source>
        <dbReference type="Google" id="ProtNLM"/>
    </source>
</evidence>
<evidence type="ECO:0000256" key="5">
    <source>
        <dbReference type="ARBA" id="ARBA00022694"/>
    </source>
</evidence>
<dbReference type="InterPro" id="IPR015419">
    <property type="entry name" value="CTAG/Pcc1"/>
</dbReference>
<gene>
    <name evidence="7" type="ORF">K450DRAFT_224197</name>
</gene>
<comment type="similarity">
    <text evidence="3">Belongs to the CTAG/PCC1 family.</text>
</comment>
<dbReference type="PANTHER" id="PTHR31283:SF5">
    <property type="entry name" value="EKC_KEOPS COMPLEX SUBUNIT LAGE3"/>
    <property type="match status" value="1"/>
</dbReference>
<dbReference type="PANTHER" id="PTHR31283">
    <property type="entry name" value="EKC/KEOPS COMPLEX SUBUNIT PCC1 FAMILY MEMBER"/>
    <property type="match status" value="1"/>
</dbReference>
<evidence type="ECO:0000256" key="4">
    <source>
        <dbReference type="ARBA" id="ARBA00022490"/>
    </source>
</evidence>
<comment type="caution">
    <text evidence="7">The sequence shown here is derived from an EMBL/GenBank/DDBJ whole genome shotgun (WGS) entry which is preliminary data.</text>
</comment>
<dbReference type="Gene3D" id="3.30.310.50">
    <property type="entry name" value="Alpha-D-phosphohexomutase, C-terminal domain"/>
    <property type="match status" value="1"/>
</dbReference>
<dbReference type="GO" id="GO:0005737">
    <property type="term" value="C:cytoplasm"/>
    <property type="evidence" value="ECO:0007669"/>
    <property type="project" value="UniProtKB-SubCell"/>
</dbReference>
<evidence type="ECO:0000256" key="6">
    <source>
        <dbReference type="ARBA" id="ARBA00023242"/>
    </source>
</evidence>
<keyword evidence="4" id="KW-0963">Cytoplasm</keyword>
<dbReference type="GO" id="GO:0000408">
    <property type="term" value="C:EKC/KEOPS complex"/>
    <property type="evidence" value="ECO:0007669"/>
    <property type="project" value="TreeGrafter"/>
</dbReference>
<reference evidence="7" key="1">
    <citation type="submission" date="2021-06" db="EMBL/GenBank/DDBJ databases">
        <authorList>
            <consortium name="DOE Joint Genome Institute"/>
            <person name="Mondo S.J."/>
            <person name="Amses K.R."/>
            <person name="Simmons D.R."/>
            <person name="Longcore J.E."/>
            <person name="Seto K."/>
            <person name="Alves G.H."/>
            <person name="Bonds A.E."/>
            <person name="Quandt C.A."/>
            <person name="Davis W.J."/>
            <person name="Chang Y."/>
            <person name="Letcher P.M."/>
            <person name="Powell M.J."/>
            <person name="Kuo A."/>
            <person name="Labutti K."/>
            <person name="Pangilinan J."/>
            <person name="Andreopoulos W."/>
            <person name="Tritt A."/>
            <person name="Riley R."/>
            <person name="Hundley H."/>
            <person name="Johnson J."/>
            <person name="Lipzen A."/>
            <person name="Barry K."/>
            <person name="Berbee M.L."/>
            <person name="Buchler N.E."/>
            <person name="Grigoriev I.V."/>
            <person name="Spatafora J.W."/>
            <person name="Stajich J.E."/>
            <person name="James T.Y."/>
        </authorList>
    </citation>
    <scope>NUCLEOTIDE SEQUENCE</scope>
    <source>
        <strain evidence="7">AG</strain>
    </source>
</reference>
<evidence type="ECO:0000256" key="3">
    <source>
        <dbReference type="ARBA" id="ARBA00007073"/>
    </source>
</evidence>
<dbReference type="GO" id="GO:0008033">
    <property type="term" value="P:tRNA processing"/>
    <property type="evidence" value="ECO:0007669"/>
    <property type="project" value="UniProtKB-KW"/>
</dbReference>
<dbReference type="FunFam" id="3.30.310.50:FF:000005">
    <property type="entry name" value="L antigen family member 3"/>
    <property type="match status" value="1"/>
</dbReference>
<reference evidence="7" key="2">
    <citation type="journal article" date="2022" name="Proc. Natl. Acad. Sci. U.S.A.">
        <title>Diploid-dominant life cycles characterize the early evolution of Fungi.</title>
        <authorList>
            <person name="Amses K.R."/>
            <person name="Simmons D.R."/>
            <person name="Longcore J.E."/>
            <person name="Mondo S.J."/>
            <person name="Seto K."/>
            <person name="Jeronimo G.H."/>
            <person name="Bonds A.E."/>
            <person name="Quandt C.A."/>
            <person name="Davis W.J."/>
            <person name="Chang Y."/>
            <person name="Federici B.A."/>
            <person name="Kuo A."/>
            <person name="LaButti K."/>
            <person name="Pangilinan J."/>
            <person name="Andreopoulos W."/>
            <person name="Tritt A."/>
            <person name="Riley R."/>
            <person name="Hundley H."/>
            <person name="Johnson J."/>
            <person name="Lipzen A."/>
            <person name="Barry K."/>
            <person name="Lang B.F."/>
            <person name="Cuomo C.A."/>
            <person name="Buchler N.E."/>
            <person name="Grigoriev I.V."/>
            <person name="Spatafora J.W."/>
            <person name="Stajich J.E."/>
            <person name="James T.Y."/>
        </authorList>
    </citation>
    <scope>NUCLEOTIDE SEQUENCE</scope>
    <source>
        <strain evidence="7">AG</strain>
    </source>
</reference>
<dbReference type="GO" id="GO:0070525">
    <property type="term" value="P:tRNA threonylcarbamoyladenosine metabolic process"/>
    <property type="evidence" value="ECO:0007669"/>
    <property type="project" value="TreeGrafter"/>
</dbReference>
<keyword evidence="5" id="KW-0819">tRNA processing</keyword>
<keyword evidence="6" id="KW-0539">Nucleus</keyword>
<dbReference type="GO" id="GO:0005634">
    <property type="term" value="C:nucleus"/>
    <property type="evidence" value="ECO:0007669"/>
    <property type="project" value="UniProtKB-SubCell"/>
</dbReference>